<dbReference type="Proteomes" id="UP000681722">
    <property type="component" value="Unassembled WGS sequence"/>
</dbReference>
<evidence type="ECO:0000313" key="2">
    <source>
        <dbReference type="EMBL" id="CAF3848332.1"/>
    </source>
</evidence>
<dbReference type="AlphaFoldDB" id="A0A814MXF0"/>
<dbReference type="EMBL" id="CAJOBC010005008">
    <property type="protein sequence ID" value="CAF3848332.1"/>
    <property type="molecule type" value="Genomic_DNA"/>
</dbReference>
<proteinExistence type="predicted"/>
<protein>
    <submittedName>
        <fullName evidence="1">Uncharacterized protein</fullName>
    </submittedName>
</protein>
<evidence type="ECO:0000313" key="3">
    <source>
        <dbReference type="Proteomes" id="UP000663829"/>
    </source>
</evidence>
<evidence type="ECO:0000313" key="1">
    <source>
        <dbReference type="EMBL" id="CAF1082551.1"/>
    </source>
</evidence>
<name>A0A814MXF0_9BILA</name>
<keyword evidence="3" id="KW-1185">Reference proteome</keyword>
<dbReference type="EMBL" id="CAJNOQ010005008">
    <property type="protein sequence ID" value="CAF1082551.1"/>
    <property type="molecule type" value="Genomic_DNA"/>
</dbReference>
<accession>A0A814MXF0</accession>
<comment type="caution">
    <text evidence="1">The sequence shown here is derived from an EMBL/GenBank/DDBJ whole genome shotgun (WGS) entry which is preliminary data.</text>
</comment>
<reference evidence="1" key="1">
    <citation type="submission" date="2021-02" db="EMBL/GenBank/DDBJ databases">
        <authorList>
            <person name="Nowell W R."/>
        </authorList>
    </citation>
    <scope>NUCLEOTIDE SEQUENCE</scope>
</reference>
<organism evidence="1 3">
    <name type="scientific">Didymodactylos carnosus</name>
    <dbReference type="NCBI Taxonomy" id="1234261"/>
    <lineage>
        <taxon>Eukaryota</taxon>
        <taxon>Metazoa</taxon>
        <taxon>Spiralia</taxon>
        <taxon>Gnathifera</taxon>
        <taxon>Rotifera</taxon>
        <taxon>Eurotatoria</taxon>
        <taxon>Bdelloidea</taxon>
        <taxon>Philodinida</taxon>
        <taxon>Philodinidae</taxon>
        <taxon>Didymodactylos</taxon>
    </lineage>
</organism>
<sequence length="136" mass="15331">MVSSESFIKGIQSALFTSSFIENFSKSIVTSTTFVSHRLPSKGKIKPIIVGFIRYNDTNNFIQRRRQLKTIAGCEKIYVNEHLTQSNSSLFYYAKQNLPKLTVYTRNGNIYYRNGDKAQRLGDFSEIGALSGALSS</sequence>
<gene>
    <name evidence="1" type="ORF">GPM918_LOCUS17842</name>
    <name evidence="2" type="ORF">SRO942_LOCUS17839</name>
</gene>
<dbReference type="Proteomes" id="UP000663829">
    <property type="component" value="Unassembled WGS sequence"/>
</dbReference>